<sequence length="83" mass="8866">MGQSVVLEPVPAGWRCQSSGTDAASAGFVMSGTSAARHAYLGYSDIVRLSTSRYLKHQPMTLSSAVHSWLMATVDKGGLRHDN</sequence>
<gene>
    <name evidence="1" type="ORF">WCU84_10270</name>
</gene>
<comment type="caution">
    <text evidence="1">The sequence shown here is derived from an EMBL/GenBank/DDBJ whole genome shotgun (WGS) entry which is preliminary data.</text>
</comment>
<organism evidence="1 2">
    <name type="scientific">Dickeya chrysanthemi</name>
    <name type="common">Pectobacterium chrysanthemi</name>
    <name type="synonym">Erwinia chrysanthemi</name>
    <dbReference type="NCBI Taxonomy" id="556"/>
    <lineage>
        <taxon>Bacteria</taxon>
        <taxon>Pseudomonadati</taxon>
        <taxon>Pseudomonadota</taxon>
        <taxon>Gammaproteobacteria</taxon>
        <taxon>Enterobacterales</taxon>
        <taxon>Pectobacteriaceae</taxon>
        <taxon>Dickeya</taxon>
    </lineage>
</organism>
<name>A0ABU8JLZ8_DICCH</name>
<evidence type="ECO:0000313" key="1">
    <source>
        <dbReference type="EMBL" id="MEI7064042.1"/>
    </source>
</evidence>
<dbReference type="Proteomes" id="UP001359469">
    <property type="component" value="Unassembled WGS sequence"/>
</dbReference>
<evidence type="ECO:0000313" key="2">
    <source>
        <dbReference type="Proteomes" id="UP001359469"/>
    </source>
</evidence>
<keyword evidence="2" id="KW-1185">Reference proteome</keyword>
<accession>A0ABU8JLZ8</accession>
<protein>
    <submittedName>
        <fullName evidence="1">Uncharacterized protein</fullName>
    </submittedName>
</protein>
<reference evidence="1 2" key="1">
    <citation type="submission" date="2024-03" db="EMBL/GenBank/DDBJ databases">
        <title>Analysis of soft rot Pectobacteriaceae population diversity in US potato growing regions between 2016 and 2022.</title>
        <authorList>
            <person name="Ma X."/>
            <person name="Zhang X."/>
            <person name="Stodghill P."/>
            <person name="Rioux R."/>
            <person name="Babler B."/>
            <person name="Shrestha S."/>
            <person name="Babler B."/>
            <person name="Rivedal H."/>
            <person name="Frost K."/>
            <person name="Hao J."/>
            <person name="Secor G."/>
            <person name="Swingle B."/>
        </authorList>
    </citation>
    <scope>NUCLEOTIDE SEQUENCE [LARGE SCALE GENOMIC DNA]</scope>
    <source>
        <strain evidence="1 2">SR64</strain>
    </source>
</reference>
<dbReference type="EMBL" id="JBBBOO010000006">
    <property type="protein sequence ID" value="MEI7064042.1"/>
    <property type="molecule type" value="Genomic_DNA"/>
</dbReference>
<dbReference type="RefSeq" id="WP_040000824.1">
    <property type="nucleotide sequence ID" value="NZ_CP161827.1"/>
</dbReference>
<proteinExistence type="predicted"/>